<comment type="caution">
    <text evidence="1">The sequence shown here is derived from an EMBL/GenBank/DDBJ whole genome shotgun (WGS) entry which is preliminary data.</text>
</comment>
<sequence>MAGEATLSKGQLNGYNENQSGGSAPVPHTSKQKSGIKVLIVGAGFGGLCAAIECHRQGHDVEILESFREFKVLGDIISFGSNAGRIFRRWFIPETDGERISDRLDPLSIKLQNYGFNIHKWTGELVMNQKSPPPDPEAPVFNGHRGEFHSVLFYYAKDDLGIPIRLGCRIEKYFEDKAEAGVVLESGEKIGADVVIGADGVRSKARELVLGYEDKPKSSGYAVFRAWFTNEEMMKDPETRRFCENGDTFNGWIGPDVHFLFSTIKNGSDCCWVLTHVDEANIEESWSFPGKLDDVYKVFEGWDPLCKRIVSKTPEDKLVDWKLVYRDPLPRWVSDGGRTCLIGDSAHPFLPTSAQGATQAMEDGVTIAVCLREAGKHNTSAGVKAYQDIRYDRVKAVQKTGETTRDMWHKADWDKVKEDPKSIGMPREDWILGHDAEKHAEAVVANMVSKFM</sequence>
<dbReference type="Proteomes" id="UP001281147">
    <property type="component" value="Unassembled WGS sequence"/>
</dbReference>
<protein>
    <submittedName>
        <fullName evidence="1">Uncharacterized protein</fullName>
    </submittedName>
</protein>
<organism evidence="1 2">
    <name type="scientific">Vermiconidia calcicola</name>
    <dbReference type="NCBI Taxonomy" id="1690605"/>
    <lineage>
        <taxon>Eukaryota</taxon>
        <taxon>Fungi</taxon>
        <taxon>Dikarya</taxon>
        <taxon>Ascomycota</taxon>
        <taxon>Pezizomycotina</taxon>
        <taxon>Dothideomycetes</taxon>
        <taxon>Dothideomycetidae</taxon>
        <taxon>Mycosphaerellales</taxon>
        <taxon>Extremaceae</taxon>
        <taxon>Vermiconidia</taxon>
    </lineage>
</organism>
<dbReference type="EMBL" id="JAUTXU010000113">
    <property type="protein sequence ID" value="KAK3707169.1"/>
    <property type="molecule type" value="Genomic_DNA"/>
</dbReference>
<name>A0ACC3MZQ2_9PEZI</name>
<evidence type="ECO:0000313" key="1">
    <source>
        <dbReference type="EMBL" id="KAK3707169.1"/>
    </source>
</evidence>
<reference evidence="1" key="1">
    <citation type="submission" date="2023-07" db="EMBL/GenBank/DDBJ databases">
        <title>Black Yeasts Isolated from many extreme environments.</title>
        <authorList>
            <person name="Coleine C."/>
            <person name="Stajich J.E."/>
            <person name="Selbmann L."/>
        </authorList>
    </citation>
    <scope>NUCLEOTIDE SEQUENCE</scope>
    <source>
        <strain evidence="1">CCFEE 5714</strain>
    </source>
</reference>
<keyword evidence="2" id="KW-1185">Reference proteome</keyword>
<proteinExistence type="predicted"/>
<evidence type="ECO:0000313" key="2">
    <source>
        <dbReference type="Proteomes" id="UP001281147"/>
    </source>
</evidence>
<gene>
    <name evidence="1" type="ORF">LTR37_012338</name>
</gene>
<accession>A0ACC3MZQ2</accession>